<dbReference type="AlphaFoldDB" id="A0A6G3MES9"/>
<feature type="domain" description="Poly(A) polymerase nucleotidyltransferase" evidence="2">
    <location>
        <begin position="45"/>
        <end position="201"/>
    </location>
</feature>
<organism evidence="3">
    <name type="scientific">Henneguya salminicola</name>
    <name type="common">Myxosporean</name>
    <dbReference type="NCBI Taxonomy" id="69463"/>
    <lineage>
        <taxon>Eukaryota</taxon>
        <taxon>Metazoa</taxon>
        <taxon>Cnidaria</taxon>
        <taxon>Myxozoa</taxon>
        <taxon>Myxosporea</taxon>
        <taxon>Bivalvulida</taxon>
        <taxon>Platysporina</taxon>
        <taxon>Myxobolidae</taxon>
        <taxon>Henneguya</taxon>
    </lineage>
</organism>
<dbReference type="InterPro" id="IPR043519">
    <property type="entry name" value="NT_sf"/>
</dbReference>
<proteinExistence type="predicted"/>
<dbReference type="SUPFAM" id="SSF81301">
    <property type="entry name" value="Nucleotidyltransferase"/>
    <property type="match status" value="1"/>
</dbReference>
<protein>
    <submittedName>
        <fullName evidence="3">Poly(A) polymerase gamma (Trinotate prediction)</fullName>
    </submittedName>
</protein>
<dbReference type="GO" id="GO:1990817">
    <property type="term" value="F:poly(A) RNA polymerase activity"/>
    <property type="evidence" value="ECO:0007669"/>
    <property type="project" value="TreeGrafter"/>
</dbReference>
<evidence type="ECO:0000256" key="1">
    <source>
        <dbReference type="SAM" id="MobiDB-lite"/>
    </source>
</evidence>
<dbReference type="EMBL" id="GHBP01000807">
    <property type="protein sequence ID" value="NDJ92471.1"/>
    <property type="molecule type" value="Transcribed_RNA"/>
</dbReference>
<dbReference type="GO" id="GO:0005634">
    <property type="term" value="C:nucleus"/>
    <property type="evidence" value="ECO:0007669"/>
    <property type="project" value="TreeGrafter"/>
</dbReference>
<evidence type="ECO:0000259" key="2">
    <source>
        <dbReference type="Pfam" id="PF20750"/>
    </source>
</evidence>
<dbReference type="PANTHER" id="PTHR10682:SF10">
    <property type="entry name" value="POLYNUCLEOTIDE ADENYLYLTRANSFERASE"/>
    <property type="match status" value="1"/>
</dbReference>
<reference evidence="3" key="1">
    <citation type="submission" date="2018-11" db="EMBL/GenBank/DDBJ databases">
        <title>Henneguya salminicola genome and transcriptome.</title>
        <authorList>
            <person name="Yahalomi D."/>
            <person name="Atkinson S.D."/>
            <person name="Neuhof M."/>
            <person name="Chang E.S."/>
            <person name="Philippe H."/>
            <person name="Cartwright P."/>
            <person name="Bartholomew J.L."/>
            <person name="Huchon D."/>
        </authorList>
    </citation>
    <scope>NUCLEOTIDE SEQUENCE</scope>
    <source>
        <strain evidence="3">Hz1</strain>
        <tissue evidence="3">Whole</tissue>
    </source>
</reference>
<name>A0A6G3MES9_HENSL</name>
<dbReference type="PANTHER" id="PTHR10682">
    <property type="entry name" value="POLY A POLYMERASE"/>
    <property type="match status" value="1"/>
</dbReference>
<dbReference type="Gene3D" id="3.30.460.10">
    <property type="entry name" value="Beta Polymerase, domain 2"/>
    <property type="match status" value="1"/>
</dbReference>
<feature type="compositionally biased region" description="Polar residues" evidence="1">
    <location>
        <begin position="13"/>
        <end position="35"/>
    </location>
</feature>
<dbReference type="Pfam" id="PF20750">
    <property type="entry name" value="PAP_NTPase"/>
    <property type="match status" value="1"/>
</dbReference>
<dbReference type="CDD" id="cd05402">
    <property type="entry name" value="NT_PAP_TUTase"/>
    <property type="match status" value="1"/>
</dbReference>
<accession>A0A6G3MES9</accession>
<sequence>MFSPNACVEKTSDQNLITQSQTLPNNLDNDNTSNTGKKEEIKQYGITSPVNVDPPTKKEIIKTREFLTYFQSLNILEPKEAMSKKYPKFFIFRLILLDKLNKLTKNWITEFLIKKRMPSSDAQAIGGHIRTFGSYRLGVNTIGGDIDAVLIVPMHIERKDFFESFSTFLRSRSDVKNLRCITEAYVPVMKFLFCDVEVGFISLI</sequence>
<feature type="region of interest" description="Disordered" evidence="1">
    <location>
        <begin position="1"/>
        <end position="50"/>
    </location>
</feature>
<dbReference type="InterPro" id="IPR048840">
    <property type="entry name" value="PolA_pol_NTPase"/>
</dbReference>
<evidence type="ECO:0000313" key="3">
    <source>
        <dbReference type="EMBL" id="NDJ92471.1"/>
    </source>
</evidence>